<evidence type="ECO:0000313" key="4">
    <source>
        <dbReference type="Proteomes" id="UP001150238"/>
    </source>
</evidence>
<dbReference type="AlphaFoldDB" id="A0A9W9DZR5"/>
<dbReference type="EMBL" id="JANVFS010000004">
    <property type="protein sequence ID" value="KAJ4492966.1"/>
    <property type="molecule type" value="Genomic_DNA"/>
</dbReference>
<dbReference type="Proteomes" id="UP001150238">
    <property type="component" value="Unassembled WGS sequence"/>
</dbReference>
<feature type="region of interest" description="Disordered" evidence="2">
    <location>
        <begin position="279"/>
        <end position="340"/>
    </location>
</feature>
<feature type="coiled-coil region" evidence="1">
    <location>
        <begin position="93"/>
        <end position="165"/>
    </location>
</feature>
<name>A0A9W9DZR5_9AGAR</name>
<feature type="compositionally biased region" description="Basic and acidic residues" evidence="2">
    <location>
        <begin position="291"/>
        <end position="302"/>
    </location>
</feature>
<proteinExistence type="predicted"/>
<comment type="caution">
    <text evidence="3">The sequence shown here is derived from an EMBL/GenBank/DDBJ whole genome shotgun (WGS) entry which is preliminary data.</text>
</comment>
<sequence length="712" mass="78344">MLILDDSNDLINPQVIEQEIGSDLEPLQDEEVVQFRAQVLNMGVLSSDGANSRERELARMVLRLTESSRPSSAQIASQAAIILDLSTQRDYLIQQAEEERARWESEREGWERASEALIAQRNTKDHYSNRHQELERYCSILQTDNEDLRRREQQLLKRLTSLEDEMVKLKPVLLLDPFPATASESSLSHASAYLASLPYPAASGKEAVRAQRSRRRKLEAKHKDIDHLDQEVDHVAANNSAPNNFPNSTGVGTQDISLRNPNDLDGKISHSLSYIPDQLQDDSNVLPSKSVRSEKHVSRRTEPPGTLLLWPAHIQPPATPPSLETPSAILDAPSAPGLNERSENAAFDSAIEPPLASSLSKPARPLTSDARMEHLLLAARMIGRKRAAFAAGIMDAELEKEQKERKEKEKEWREKEKEKKQREREREKKERETVEKSKSERSKEKTSSTATLRSSAGGSRSLKGKSKGKEKALPKSSGIGKSNSLKRPPSRSGRELEGMLDDEVIVGSSKQRRTKQTRPKPRALSASSSAGSTQKTLSGMDSLLSAARSMMDHGSNQFTTRDEANKGGIDIDSTAGSRRPASELGGYEDTDMLPPAKRQKSLVVSSNRPMRTPSALDVLADQAAAAVSTSAASSDMDSTILEGKIVKNDLEDEDAEGEYEDDPADSNSVTRLNSPTTNTDGPRRSSRRSASSRSVINTRVISSAKSPTKGLS</sequence>
<keyword evidence="1" id="KW-0175">Coiled coil</keyword>
<evidence type="ECO:0000313" key="3">
    <source>
        <dbReference type="EMBL" id="KAJ4492966.1"/>
    </source>
</evidence>
<reference evidence="3" key="2">
    <citation type="journal article" date="2023" name="Proc. Natl. Acad. Sci. U.S.A.">
        <title>A global phylogenomic analysis of the shiitake genus Lentinula.</title>
        <authorList>
            <person name="Sierra-Patev S."/>
            <person name="Min B."/>
            <person name="Naranjo-Ortiz M."/>
            <person name="Looney B."/>
            <person name="Konkel Z."/>
            <person name="Slot J.C."/>
            <person name="Sakamoto Y."/>
            <person name="Steenwyk J.L."/>
            <person name="Rokas A."/>
            <person name="Carro J."/>
            <person name="Camarero S."/>
            <person name="Ferreira P."/>
            <person name="Molpeceres G."/>
            <person name="Ruiz-Duenas F.J."/>
            <person name="Serrano A."/>
            <person name="Henrissat B."/>
            <person name="Drula E."/>
            <person name="Hughes K.W."/>
            <person name="Mata J.L."/>
            <person name="Ishikawa N.K."/>
            <person name="Vargas-Isla R."/>
            <person name="Ushijima S."/>
            <person name="Smith C.A."/>
            <person name="Donoghue J."/>
            <person name="Ahrendt S."/>
            <person name="Andreopoulos W."/>
            <person name="He G."/>
            <person name="LaButti K."/>
            <person name="Lipzen A."/>
            <person name="Ng V."/>
            <person name="Riley R."/>
            <person name="Sandor L."/>
            <person name="Barry K."/>
            <person name="Martinez A.T."/>
            <person name="Xiao Y."/>
            <person name="Gibbons J.G."/>
            <person name="Terashima K."/>
            <person name="Grigoriev I.V."/>
            <person name="Hibbett D."/>
        </authorList>
    </citation>
    <scope>NUCLEOTIDE SEQUENCE</scope>
    <source>
        <strain evidence="3">Sp2 HRB7682 ss15</strain>
    </source>
</reference>
<evidence type="ECO:0000256" key="1">
    <source>
        <dbReference type="SAM" id="Coils"/>
    </source>
</evidence>
<protein>
    <submittedName>
        <fullName evidence="3">Uncharacterized protein</fullName>
    </submittedName>
</protein>
<gene>
    <name evidence="3" type="ORF">C8J55DRAFT_501834</name>
</gene>
<evidence type="ECO:0000256" key="2">
    <source>
        <dbReference type="SAM" id="MobiDB-lite"/>
    </source>
</evidence>
<accession>A0A9W9DZR5</accession>
<feature type="compositionally biased region" description="Polar residues" evidence="2">
    <location>
        <begin position="525"/>
        <end position="539"/>
    </location>
</feature>
<feature type="compositionally biased region" description="Low complexity" evidence="2">
    <location>
        <begin position="625"/>
        <end position="639"/>
    </location>
</feature>
<reference evidence="3" key="1">
    <citation type="submission" date="2022-08" db="EMBL/GenBank/DDBJ databases">
        <authorList>
            <consortium name="DOE Joint Genome Institute"/>
            <person name="Min B."/>
            <person name="Riley R."/>
            <person name="Sierra-Patev S."/>
            <person name="Naranjo-Ortiz M."/>
            <person name="Looney B."/>
            <person name="Konkel Z."/>
            <person name="Slot J.C."/>
            <person name="Sakamoto Y."/>
            <person name="Steenwyk J.L."/>
            <person name="Rokas A."/>
            <person name="Carro J."/>
            <person name="Camarero S."/>
            <person name="Ferreira P."/>
            <person name="Molpeceres G."/>
            <person name="Ruiz-Duenas F.J."/>
            <person name="Serrano A."/>
            <person name="Henrissat B."/>
            <person name="Drula E."/>
            <person name="Hughes K.W."/>
            <person name="Mata J.L."/>
            <person name="Ishikawa N.K."/>
            <person name="Vargas-Isla R."/>
            <person name="Ushijima S."/>
            <person name="Smith C.A."/>
            <person name="Ahrendt S."/>
            <person name="Andreopoulos W."/>
            <person name="He G."/>
            <person name="Labutti K."/>
            <person name="Lipzen A."/>
            <person name="Ng V."/>
            <person name="Sandor L."/>
            <person name="Barry K."/>
            <person name="Martinez A.T."/>
            <person name="Xiao Y."/>
            <person name="Gibbons J.G."/>
            <person name="Terashima K."/>
            <person name="Hibbett D.S."/>
            <person name="Grigoriev I.V."/>
        </authorList>
    </citation>
    <scope>NUCLEOTIDE SEQUENCE</scope>
    <source>
        <strain evidence="3">Sp2 HRB7682 ss15</strain>
    </source>
</reference>
<feature type="compositionally biased region" description="Basic and acidic residues" evidence="2">
    <location>
        <begin position="400"/>
        <end position="446"/>
    </location>
</feature>
<feature type="compositionally biased region" description="Basic residues" evidence="2">
    <location>
        <begin position="510"/>
        <end position="521"/>
    </location>
</feature>
<organism evidence="3 4">
    <name type="scientific">Lentinula lateritia</name>
    <dbReference type="NCBI Taxonomy" id="40482"/>
    <lineage>
        <taxon>Eukaryota</taxon>
        <taxon>Fungi</taxon>
        <taxon>Dikarya</taxon>
        <taxon>Basidiomycota</taxon>
        <taxon>Agaricomycotina</taxon>
        <taxon>Agaricomycetes</taxon>
        <taxon>Agaricomycetidae</taxon>
        <taxon>Agaricales</taxon>
        <taxon>Marasmiineae</taxon>
        <taxon>Omphalotaceae</taxon>
        <taxon>Lentinula</taxon>
    </lineage>
</organism>
<feature type="region of interest" description="Disordered" evidence="2">
    <location>
        <begin position="625"/>
        <end position="712"/>
    </location>
</feature>
<feature type="compositionally biased region" description="Acidic residues" evidence="2">
    <location>
        <begin position="650"/>
        <end position="664"/>
    </location>
</feature>
<feature type="compositionally biased region" description="Polar residues" evidence="2">
    <location>
        <begin position="665"/>
        <end position="680"/>
    </location>
</feature>
<feature type="compositionally biased region" description="Polar residues" evidence="2">
    <location>
        <begin position="695"/>
        <end position="712"/>
    </location>
</feature>
<feature type="region of interest" description="Disordered" evidence="2">
    <location>
        <begin position="400"/>
        <end position="609"/>
    </location>
</feature>